<dbReference type="GO" id="GO:0032259">
    <property type="term" value="P:methylation"/>
    <property type="evidence" value="ECO:0007669"/>
    <property type="project" value="UniProtKB-KW"/>
</dbReference>
<proteinExistence type="predicted"/>
<feature type="domain" description="DinB-like" evidence="10">
    <location>
        <begin position="311"/>
        <end position="435"/>
    </location>
</feature>
<keyword evidence="5" id="KW-0408">Iron</keyword>
<sequence length="787" mass="88481">MVPHGGAVPRLGAIKEKKGLPDLRTAAAGPKPDILDIRHAAVEINLKAEVLSQFHTRDGPRKLPTLLLYDERGLQLFEKITYLDEYYLTNDEIEVLESFARDIAQSIPSGAMVIELGSGNLRKVNLLLQALEDAAKDIDYYALDLSQQELERTLAQLPPYRHVRAHGLLGTYDDGQIWLKDPSIASRQKCIMSLGSSVGEFILNGLRHANRVLGETAFVEKDWRVIGEYVYDVEGGRHQAFYAPRRDTIVRGELIRPHERIHVEQSLKYSEAEAAELWKRAGMTEIGQWRHRDEYDWEGLWAAWDVVTREMLPPEEFHEKPIKLRNACIFYLGHIPTFLDIQLSKTTKEPPTEPASYSNIFERGIDPDVDNPELCHAHSEIPDEWPPAGEILAYQGRVRARVQSLYADGIDSIPRHVGRAIWVGFEHEVMHLETLLYMMLQSDRTQPPSHTPVPDFEKLAAKARSERVPNQWFDIPEQEITIGLDDPEDGTDPDLTYGWDNEKPARQAKVHRFQAQGRPLSNEDFAQYLYSTQTTKIPASWAQVDQTNGCSHANGNTNGLTDGATTLPESFLTGKAVRTVYGLVPLKHALDWPVFASYDELKGCAAWMGGRIPTFEEARSVYTHVEALKKKEAEKQLSQTVPAVNGHLCNNGVEISPPATPPAPASSAASDVPDHESQFMDLDGANVGFRHWHPVPVTARGDRLAGQAEMGGVWEWTSSVLAPWDGFEAMPLYPGYTADFFDGKHNIVLGGSWATHPRVAGRRSFVNWYQRNYPYAWVGARLVRDVE</sequence>
<protein>
    <submittedName>
        <fullName evidence="11">Ergothioneine biosynthesis protein 1</fullName>
    </submittedName>
</protein>
<dbReference type="Pfam" id="PF03781">
    <property type="entry name" value="FGE-sulfatase"/>
    <property type="match status" value="2"/>
</dbReference>
<evidence type="ECO:0000313" key="11">
    <source>
        <dbReference type="EMBL" id="KAG7288096.1"/>
    </source>
</evidence>
<feature type="domain" description="Sulfatase-modifying factor enzyme-like" evidence="8">
    <location>
        <begin position="496"/>
        <end position="617"/>
    </location>
</feature>
<dbReference type="InterPro" id="IPR017805">
    <property type="entry name" value="SAM_MeTrfase_EasF-type_put"/>
</dbReference>
<evidence type="ECO:0000256" key="2">
    <source>
        <dbReference type="ARBA" id="ARBA00022679"/>
    </source>
</evidence>
<keyword evidence="3" id="KW-0949">S-adenosyl-L-methionine</keyword>
<gene>
    <name evidence="11" type="primary">EGT1</name>
    <name evidence="11" type="ORF">NEMBOFW57_007619</name>
</gene>
<dbReference type="PANTHER" id="PTHR43397:SF1">
    <property type="entry name" value="ERGOTHIONEINE BIOSYNTHESIS PROTEIN 1"/>
    <property type="match status" value="1"/>
</dbReference>
<dbReference type="SUPFAM" id="SSF56436">
    <property type="entry name" value="C-type lectin-like"/>
    <property type="match status" value="1"/>
</dbReference>
<reference evidence="11" key="1">
    <citation type="submission" date="2023-02" db="EMBL/GenBank/DDBJ databases">
        <authorList>
            <person name="Palmer J.M."/>
        </authorList>
    </citation>
    <scope>NUCLEOTIDE SEQUENCE</scope>
    <source>
        <strain evidence="11">FW57</strain>
    </source>
</reference>
<dbReference type="GO" id="GO:0008168">
    <property type="term" value="F:methyltransferase activity"/>
    <property type="evidence" value="ECO:0007669"/>
    <property type="project" value="UniProtKB-KW"/>
</dbReference>
<name>A0AAD4EVF6_9PEZI</name>
<evidence type="ECO:0000256" key="3">
    <source>
        <dbReference type="ARBA" id="ARBA00022691"/>
    </source>
</evidence>
<dbReference type="InterPro" id="IPR019257">
    <property type="entry name" value="MeTrfase_dom"/>
</dbReference>
<evidence type="ECO:0000256" key="1">
    <source>
        <dbReference type="ARBA" id="ARBA00022603"/>
    </source>
</evidence>
<dbReference type="Proteomes" id="UP001197093">
    <property type="component" value="Unassembled WGS sequence"/>
</dbReference>
<comment type="pathway">
    <text evidence="6">Amino-acid biosynthesis; ergothioneine biosynthesis.</text>
</comment>
<keyword evidence="1" id="KW-0489">Methyltransferase</keyword>
<keyword evidence="2" id="KW-0808">Transferase</keyword>
<dbReference type="PANTHER" id="PTHR43397">
    <property type="entry name" value="ERGOTHIONEINE BIOSYNTHESIS PROTEIN 1"/>
    <property type="match status" value="1"/>
</dbReference>
<evidence type="ECO:0000313" key="12">
    <source>
        <dbReference type="Proteomes" id="UP001197093"/>
    </source>
</evidence>
<evidence type="ECO:0000259" key="8">
    <source>
        <dbReference type="Pfam" id="PF03781"/>
    </source>
</evidence>
<dbReference type="InterPro" id="IPR051128">
    <property type="entry name" value="EgtD_Methyltrsf_superfamily"/>
</dbReference>
<keyword evidence="12" id="KW-1185">Reference proteome</keyword>
<feature type="domain" description="Histidine-specific methyltransferase SAM-dependent" evidence="9">
    <location>
        <begin position="49"/>
        <end position="201"/>
    </location>
</feature>
<feature type="region of interest" description="Disordered" evidence="7">
    <location>
        <begin position="653"/>
        <end position="675"/>
    </location>
</feature>
<dbReference type="Gene3D" id="3.40.50.150">
    <property type="entry name" value="Vaccinia Virus protein VP39"/>
    <property type="match status" value="1"/>
</dbReference>
<evidence type="ECO:0000256" key="7">
    <source>
        <dbReference type="SAM" id="MobiDB-lite"/>
    </source>
</evidence>
<dbReference type="InterPro" id="IPR016187">
    <property type="entry name" value="CTDL_fold"/>
</dbReference>
<accession>A0AAD4EVF6</accession>
<organism evidence="11 12">
    <name type="scientific">Staphylotrichum longicolle</name>
    <dbReference type="NCBI Taxonomy" id="669026"/>
    <lineage>
        <taxon>Eukaryota</taxon>
        <taxon>Fungi</taxon>
        <taxon>Dikarya</taxon>
        <taxon>Ascomycota</taxon>
        <taxon>Pezizomycotina</taxon>
        <taxon>Sordariomycetes</taxon>
        <taxon>Sordariomycetidae</taxon>
        <taxon>Sordariales</taxon>
        <taxon>Chaetomiaceae</taxon>
        <taxon>Staphylotrichum</taxon>
    </lineage>
</organism>
<dbReference type="InterPro" id="IPR005532">
    <property type="entry name" value="SUMF_dom"/>
</dbReference>
<evidence type="ECO:0000256" key="4">
    <source>
        <dbReference type="ARBA" id="ARBA00023002"/>
    </source>
</evidence>
<dbReference type="AlphaFoldDB" id="A0AAD4EVF6"/>
<dbReference type="NCBIfam" id="TIGR03439">
    <property type="entry name" value="methyl_EasF"/>
    <property type="match status" value="1"/>
</dbReference>
<dbReference type="EMBL" id="JAHCVI010000003">
    <property type="protein sequence ID" value="KAG7288096.1"/>
    <property type="molecule type" value="Genomic_DNA"/>
</dbReference>
<evidence type="ECO:0000256" key="5">
    <source>
        <dbReference type="ARBA" id="ARBA00023004"/>
    </source>
</evidence>
<dbReference type="Pfam" id="PF10017">
    <property type="entry name" value="Methyltransf_33"/>
    <property type="match status" value="1"/>
</dbReference>
<evidence type="ECO:0000259" key="9">
    <source>
        <dbReference type="Pfam" id="PF10017"/>
    </source>
</evidence>
<keyword evidence="4" id="KW-0560">Oxidoreductase</keyword>
<comment type="caution">
    <text evidence="11">The sequence shown here is derived from an EMBL/GenBank/DDBJ whole genome shotgun (WGS) entry which is preliminary data.</text>
</comment>
<dbReference type="InterPro" id="IPR024775">
    <property type="entry name" value="DinB-like"/>
</dbReference>
<dbReference type="Pfam" id="PF12867">
    <property type="entry name" value="DinB_2"/>
    <property type="match status" value="1"/>
</dbReference>
<dbReference type="InterPro" id="IPR042095">
    <property type="entry name" value="SUMF_sf"/>
</dbReference>
<evidence type="ECO:0000259" key="10">
    <source>
        <dbReference type="Pfam" id="PF12867"/>
    </source>
</evidence>
<dbReference type="Gene3D" id="3.90.1580.10">
    <property type="entry name" value="paralog of FGE (formylglycine-generating enzyme)"/>
    <property type="match status" value="1"/>
</dbReference>
<dbReference type="InterPro" id="IPR029063">
    <property type="entry name" value="SAM-dependent_MTases_sf"/>
</dbReference>
<evidence type="ECO:0000256" key="6">
    <source>
        <dbReference type="ARBA" id="ARBA00037882"/>
    </source>
</evidence>
<feature type="domain" description="Sulfatase-modifying factor enzyme-like" evidence="8">
    <location>
        <begin position="685"/>
        <end position="784"/>
    </location>
</feature>